<dbReference type="InterPro" id="IPR011856">
    <property type="entry name" value="tRNA_endonuc-like_dom_sf"/>
</dbReference>
<dbReference type="InterPro" id="IPR011335">
    <property type="entry name" value="Restrct_endonuc-II-like"/>
</dbReference>
<dbReference type="Pfam" id="PF08722">
    <property type="entry name" value="Tn7_TnsA-like_N"/>
    <property type="match status" value="1"/>
</dbReference>
<gene>
    <name evidence="2" type="ORF">ACFOHL_16635</name>
</gene>
<dbReference type="InterPro" id="IPR014833">
    <property type="entry name" value="TnsA_N"/>
</dbReference>
<keyword evidence="2" id="KW-0540">Nuclease</keyword>
<feature type="domain" description="TnsA endonuclease N-terminal" evidence="1">
    <location>
        <begin position="76"/>
        <end position="169"/>
    </location>
</feature>
<dbReference type="EMBL" id="JBHRSW010000047">
    <property type="protein sequence ID" value="MFC3123251.1"/>
    <property type="molecule type" value="Genomic_DNA"/>
</dbReference>
<dbReference type="Proteomes" id="UP001595478">
    <property type="component" value="Unassembled WGS sequence"/>
</dbReference>
<dbReference type="CDD" id="cd22362">
    <property type="entry name" value="TnsA_endonuclease-like"/>
    <property type="match status" value="1"/>
</dbReference>
<protein>
    <submittedName>
        <fullName evidence="2">TnsA endonuclease N-terminal domain-containing protein</fullName>
    </submittedName>
</protein>
<dbReference type="Gene3D" id="3.40.1350.10">
    <property type="match status" value="1"/>
</dbReference>
<dbReference type="RefSeq" id="WP_376921363.1">
    <property type="nucleotide sequence ID" value="NZ_JBHRSW010000047.1"/>
</dbReference>
<reference evidence="3" key="1">
    <citation type="journal article" date="2019" name="Int. J. Syst. Evol. Microbiol.">
        <title>The Global Catalogue of Microorganisms (GCM) 10K type strain sequencing project: providing services to taxonomists for standard genome sequencing and annotation.</title>
        <authorList>
            <consortium name="The Broad Institute Genomics Platform"/>
            <consortium name="The Broad Institute Genome Sequencing Center for Infectious Disease"/>
            <person name="Wu L."/>
            <person name="Ma J."/>
        </authorList>
    </citation>
    <scope>NUCLEOTIDE SEQUENCE [LARGE SCALE GENOMIC DNA]</scope>
    <source>
        <strain evidence="3">KCTC 52473</strain>
    </source>
</reference>
<keyword evidence="2" id="KW-0255">Endonuclease</keyword>
<name>A0ABV7FXV3_9ALTE</name>
<keyword evidence="2" id="KW-0378">Hydrolase</keyword>
<organism evidence="2 3">
    <name type="scientific">Agaribacter flavus</name>
    <dbReference type="NCBI Taxonomy" id="1902781"/>
    <lineage>
        <taxon>Bacteria</taxon>
        <taxon>Pseudomonadati</taxon>
        <taxon>Pseudomonadota</taxon>
        <taxon>Gammaproteobacteria</taxon>
        <taxon>Alteromonadales</taxon>
        <taxon>Alteromonadaceae</taxon>
        <taxon>Agaribacter</taxon>
    </lineage>
</organism>
<evidence type="ECO:0000313" key="3">
    <source>
        <dbReference type="Proteomes" id="UP001595478"/>
    </source>
</evidence>
<proteinExistence type="predicted"/>
<dbReference type="SUPFAM" id="SSF52980">
    <property type="entry name" value="Restriction endonuclease-like"/>
    <property type="match status" value="1"/>
</dbReference>
<comment type="caution">
    <text evidence="2">The sequence shown here is derived from an EMBL/GenBank/DDBJ whole genome shotgun (WGS) entry which is preliminary data.</text>
</comment>
<keyword evidence="3" id="KW-1185">Reference proteome</keyword>
<evidence type="ECO:0000259" key="1">
    <source>
        <dbReference type="Pfam" id="PF08722"/>
    </source>
</evidence>
<accession>A0ABV7FXV3</accession>
<sequence>MSMGKTRIGITDSLRDSWVEQFKKNENAGNYEAFLRTQDVSSHGFRSRVPCVYENKRFYHTMSFNETLTLTELLHDSEVIDIKEQYPVTDIEKSRAFAEELDIKHPRYFGTAVDSIVTWDFLVTLIGGKKRVISVKPKALLEDKRTKEKLILEEALAKSMGYEFKVTTDEDVRTEKIRNIIRCVRGAVLTVELQAIYAKWLSSFFKKIKKNNYEELNVTISELADKYKISYVKSFTLMQHGFWVKDITSDQSLPLRPDSTPFFMGVERNV</sequence>
<evidence type="ECO:0000313" key="2">
    <source>
        <dbReference type="EMBL" id="MFC3123251.1"/>
    </source>
</evidence>
<dbReference type="GO" id="GO:0004519">
    <property type="term" value="F:endonuclease activity"/>
    <property type="evidence" value="ECO:0007669"/>
    <property type="project" value="UniProtKB-KW"/>
</dbReference>